<dbReference type="Proteomes" id="UP001335648">
    <property type="component" value="Unassembled WGS sequence"/>
</dbReference>
<evidence type="ECO:0000313" key="3">
    <source>
        <dbReference type="Proteomes" id="UP001335648"/>
    </source>
</evidence>
<evidence type="ECO:0000256" key="1">
    <source>
        <dbReference type="SAM" id="MobiDB-lite"/>
    </source>
</evidence>
<organism evidence="2 3">
    <name type="scientific">Champsocephalus esox</name>
    <name type="common">pike icefish</name>
    <dbReference type="NCBI Taxonomy" id="159716"/>
    <lineage>
        <taxon>Eukaryota</taxon>
        <taxon>Metazoa</taxon>
        <taxon>Chordata</taxon>
        <taxon>Craniata</taxon>
        <taxon>Vertebrata</taxon>
        <taxon>Euteleostomi</taxon>
        <taxon>Actinopterygii</taxon>
        <taxon>Neopterygii</taxon>
        <taxon>Teleostei</taxon>
        <taxon>Neoteleostei</taxon>
        <taxon>Acanthomorphata</taxon>
        <taxon>Eupercaria</taxon>
        <taxon>Perciformes</taxon>
        <taxon>Notothenioidei</taxon>
        <taxon>Channichthyidae</taxon>
        <taxon>Champsocephalus</taxon>
    </lineage>
</organism>
<accession>A0AAN8GSU3</accession>
<protein>
    <submittedName>
        <fullName evidence="2">Uncharacterized protein</fullName>
    </submittedName>
</protein>
<dbReference type="EMBL" id="JAULUE010002056">
    <property type="protein sequence ID" value="KAK5890824.1"/>
    <property type="molecule type" value="Genomic_DNA"/>
</dbReference>
<feature type="region of interest" description="Disordered" evidence="1">
    <location>
        <begin position="1"/>
        <end position="64"/>
    </location>
</feature>
<keyword evidence="3" id="KW-1185">Reference proteome</keyword>
<proteinExistence type="predicted"/>
<evidence type="ECO:0000313" key="2">
    <source>
        <dbReference type="EMBL" id="KAK5890824.1"/>
    </source>
</evidence>
<reference evidence="2 3" key="1">
    <citation type="journal article" date="2023" name="Mol. Biol. Evol.">
        <title>Genomics of Secondarily Temperate Adaptation in the Only Non-Antarctic Icefish.</title>
        <authorList>
            <person name="Rivera-Colon A.G."/>
            <person name="Rayamajhi N."/>
            <person name="Minhas B.F."/>
            <person name="Madrigal G."/>
            <person name="Bilyk K.T."/>
            <person name="Yoon V."/>
            <person name="Hune M."/>
            <person name="Gregory S."/>
            <person name="Cheng C.H.C."/>
            <person name="Catchen J.M."/>
        </authorList>
    </citation>
    <scope>NUCLEOTIDE SEQUENCE [LARGE SCALE GENOMIC DNA]</scope>
    <source>
        <strain evidence="2">JC2023a</strain>
    </source>
</reference>
<gene>
    <name evidence="2" type="ORF">CesoFtcFv8_014307</name>
</gene>
<name>A0AAN8GSU3_9TELE</name>
<feature type="compositionally biased region" description="Basic and acidic residues" evidence="1">
    <location>
        <begin position="1"/>
        <end position="29"/>
    </location>
</feature>
<dbReference type="AlphaFoldDB" id="A0AAN8GSU3"/>
<sequence>MASREQGQKDPGHLPEPRVLWSHEDKEGEQATGASRPQLHQRKPPPVAGGDRSNLLPAASPFNTPPSLCFEDALPLFLCHLHSLTH</sequence>
<comment type="caution">
    <text evidence="2">The sequence shown here is derived from an EMBL/GenBank/DDBJ whole genome shotgun (WGS) entry which is preliminary data.</text>
</comment>